<name>A0A1M5FLX5_9BACE</name>
<dbReference type="CDD" id="cd07713">
    <property type="entry name" value="DHPS-like_MBL-fold"/>
    <property type="match status" value="1"/>
</dbReference>
<dbReference type="Gene3D" id="3.60.15.10">
    <property type="entry name" value="Ribonuclease Z/Hydroxyacylglutathione hydrolase-like"/>
    <property type="match status" value="1"/>
</dbReference>
<feature type="domain" description="Metallo-beta-lactamase" evidence="1">
    <location>
        <begin position="22"/>
        <end position="201"/>
    </location>
</feature>
<accession>A0A1M5FLX5</accession>
<reference evidence="2 3" key="1">
    <citation type="submission" date="2016-11" db="EMBL/GenBank/DDBJ databases">
        <authorList>
            <person name="Jaros S."/>
            <person name="Januszkiewicz K."/>
            <person name="Wedrychowicz H."/>
        </authorList>
    </citation>
    <scope>NUCLEOTIDE SEQUENCE [LARGE SCALE GENOMIC DNA]</scope>
    <source>
        <strain evidence="2 3">DSM 26991</strain>
    </source>
</reference>
<gene>
    <name evidence="2" type="ORF">SAMN05444405_11728</name>
</gene>
<dbReference type="OrthoDB" id="9803916at2"/>
<dbReference type="InterPro" id="IPR036866">
    <property type="entry name" value="RibonucZ/Hydroxyglut_hydro"/>
</dbReference>
<dbReference type="RefSeq" id="WP_073403431.1">
    <property type="nucleotide sequence ID" value="NZ_FQTV01000017.1"/>
</dbReference>
<dbReference type="PANTHER" id="PTHR13754:SF13">
    <property type="entry name" value="METALLO-BETA-LACTAMASE SUPERFAMILY PROTEIN (AFU_ORTHOLOGUE AFUA_3G07630)"/>
    <property type="match status" value="1"/>
</dbReference>
<protein>
    <submittedName>
        <fullName evidence="2">7,8-dihydropterin-6-yl-methyl-4-(Beta-D-ribofuranosyl)aminobenzene 5'-phosphate synthase</fullName>
    </submittedName>
</protein>
<organism evidence="2 3">
    <name type="scientific">Bacteroides luti</name>
    <dbReference type="NCBI Taxonomy" id="1297750"/>
    <lineage>
        <taxon>Bacteria</taxon>
        <taxon>Pseudomonadati</taxon>
        <taxon>Bacteroidota</taxon>
        <taxon>Bacteroidia</taxon>
        <taxon>Bacteroidales</taxon>
        <taxon>Bacteroidaceae</taxon>
        <taxon>Bacteroides</taxon>
    </lineage>
</organism>
<keyword evidence="3" id="KW-1185">Reference proteome</keyword>
<dbReference type="InterPro" id="IPR052926">
    <property type="entry name" value="Metallo-beta-lactamase_dom"/>
</dbReference>
<dbReference type="InterPro" id="IPR041712">
    <property type="entry name" value="DHPS-like_MBL-fold"/>
</dbReference>
<dbReference type="EMBL" id="FQTV01000017">
    <property type="protein sequence ID" value="SHF92429.1"/>
    <property type="molecule type" value="Genomic_DNA"/>
</dbReference>
<proteinExistence type="predicted"/>
<evidence type="ECO:0000313" key="3">
    <source>
        <dbReference type="Proteomes" id="UP000184509"/>
    </source>
</evidence>
<dbReference type="GO" id="GO:0016740">
    <property type="term" value="F:transferase activity"/>
    <property type="evidence" value="ECO:0007669"/>
    <property type="project" value="TreeGrafter"/>
</dbReference>
<dbReference type="InterPro" id="IPR001279">
    <property type="entry name" value="Metallo-B-lactamas"/>
</dbReference>
<dbReference type="PANTHER" id="PTHR13754">
    <property type="entry name" value="METALLO-BETA-LACTAMASE SUPERFAMILY PROTEIN"/>
    <property type="match status" value="1"/>
</dbReference>
<sequence length="269" mass="30038">MSFKITTLVDNVVYDRGLQAEHGLSLLIAVEDKVILFDTGASDLFIRNAEILGIDLKKVDYLVLSHGHSDHTGGVKQFLELNPHAKVVCKKEALQKKYKDARENGFVSAGQVDENRLWLVDSLTEIVPGVTVLPQIKIVEKGDTHFEHFFTVKDGNIVPDTFEDELALILSDSKTISVLSSCSHRGITNIIRSALEAFPEHTLNALIGGFHVRNAGDDKLDLISTYLGRKLPKRLGVCHCTGIDNYARFHQGFSTRVFYNYTGWVEEIK</sequence>
<dbReference type="SMART" id="SM00849">
    <property type="entry name" value="Lactamase_B"/>
    <property type="match status" value="1"/>
</dbReference>
<dbReference type="AlphaFoldDB" id="A0A1M5FLX5"/>
<dbReference type="STRING" id="1297750.SAMN05444405_11728"/>
<dbReference type="SUPFAM" id="SSF56281">
    <property type="entry name" value="Metallo-hydrolase/oxidoreductase"/>
    <property type="match status" value="1"/>
</dbReference>
<dbReference type="Proteomes" id="UP000184509">
    <property type="component" value="Unassembled WGS sequence"/>
</dbReference>
<dbReference type="Pfam" id="PF00753">
    <property type="entry name" value="Lactamase_B"/>
    <property type="match status" value="1"/>
</dbReference>
<evidence type="ECO:0000313" key="2">
    <source>
        <dbReference type="EMBL" id="SHF92429.1"/>
    </source>
</evidence>
<evidence type="ECO:0000259" key="1">
    <source>
        <dbReference type="SMART" id="SM00849"/>
    </source>
</evidence>